<protein>
    <submittedName>
        <fullName evidence="2">DUF4351 domain-containing protein</fullName>
    </submittedName>
</protein>
<organism evidence="2 3">
    <name type="scientific">Microcystis novacekii Mn_MB_F_20050700_S1D</name>
    <dbReference type="NCBI Taxonomy" id="2486266"/>
    <lineage>
        <taxon>Bacteria</taxon>
        <taxon>Bacillati</taxon>
        <taxon>Cyanobacteriota</taxon>
        <taxon>Cyanophyceae</taxon>
        <taxon>Oscillatoriophycideae</taxon>
        <taxon>Chroococcales</taxon>
        <taxon>Microcystaceae</taxon>
        <taxon>Microcystis</taxon>
    </lineage>
</organism>
<evidence type="ECO:0000259" key="1">
    <source>
        <dbReference type="Pfam" id="PF14261"/>
    </source>
</evidence>
<feature type="non-terminal residue" evidence="2">
    <location>
        <position position="1"/>
    </location>
</feature>
<name>A0A552IZ91_9CHRO</name>
<evidence type="ECO:0000313" key="3">
    <source>
        <dbReference type="Proteomes" id="UP000319191"/>
    </source>
</evidence>
<feature type="domain" description="DUF4351" evidence="1">
    <location>
        <begin position="1"/>
        <end position="29"/>
    </location>
</feature>
<dbReference type="AlphaFoldDB" id="A0A552IZ91"/>
<dbReference type="Pfam" id="PF14261">
    <property type="entry name" value="DUF4351"/>
    <property type="match status" value="1"/>
</dbReference>
<accession>A0A552IZ91</accession>
<sequence length="33" mass="3809">VKSLSIPQLETLGDRILDLGSREELLSWLNEQR</sequence>
<gene>
    <name evidence="2" type="ORF">EWV54_09890</name>
</gene>
<comment type="caution">
    <text evidence="2">The sequence shown here is derived from an EMBL/GenBank/DDBJ whole genome shotgun (WGS) entry which is preliminary data.</text>
</comment>
<reference evidence="2 3" key="1">
    <citation type="submission" date="2019-01" db="EMBL/GenBank/DDBJ databases">
        <title>Coherence of Microcystis species and biogeography revealed through population genomics.</title>
        <authorList>
            <person name="Perez-Carrascal O.M."/>
            <person name="Terrat Y."/>
            <person name="Giani A."/>
            <person name="Fortin N."/>
            <person name="Tromas N."/>
            <person name="Shapiro B.J."/>
        </authorList>
    </citation>
    <scope>NUCLEOTIDE SEQUENCE [LARGE SCALE GENOMIC DNA]</scope>
    <source>
        <strain evidence="2">Mn_MB_F_20050700_S1D</strain>
    </source>
</reference>
<evidence type="ECO:0000313" key="2">
    <source>
        <dbReference type="EMBL" id="TRU88766.1"/>
    </source>
</evidence>
<dbReference type="EMBL" id="SFAV01000130">
    <property type="protein sequence ID" value="TRU88766.1"/>
    <property type="molecule type" value="Genomic_DNA"/>
</dbReference>
<proteinExistence type="predicted"/>
<dbReference type="InterPro" id="IPR025587">
    <property type="entry name" value="DUF4351"/>
</dbReference>
<dbReference type="Proteomes" id="UP000319191">
    <property type="component" value="Unassembled WGS sequence"/>
</dbReference>